<evidence type="ECO:0000256" key="1">
    <source>
        <dbReference type="ARBA" id="ARBA00007285"/>
    </source>
</evidence>
<keyword evidence="3" id="KW-0812">Transmembrane</keyword>
<proteinExistence type="inferred from homology"/>
<organism evidence="5">
    <name type="scientific">Cuerna arida</name>
    <dbReference type="NCBI Taxonomy" id="1464854"/>
    <lineage>
        <taxon>Eukaryota</taxon>
        <taxon>Metazoa</taxon>
        <taxon>Ecdysozoa</taxon>
        <taxon>Arthropoda</taxon>
        <taxon>Hexapoda</taxon>
        <taxon>Insecta</taxon>
        <taxon>Pterygota</taxon>
        <taxon>Neoptera</taxon>
        <taxon>Paraneoptera</taxon>
        <taxon>Hemiptera</taxon>
        <taxon>Auchenorrhyncha</taxon>
        <taxon>Membracoidea</taxon>
        <taxon>Cicadellidae</taxon>
        <taxon>Cicadellinae</taxon>
        <taxon>Proconiini</taxon>
        <taxon>Cuerna</taxon>
    </lineage>
</organism>
<accession>A0A1B6GFI8</accession>
<evidence type="ECO:0000256" key="3">
    <source>
        <dbReference type="SAM" id="Phobius"/>
    </source>
</evidence>
<evidence type="ECO:0000259" key="4">
    <source>
        <dbReference type="Pfam" id="PF11938"/>
    </source>
</evidence>
<keyword evidence="3" id="KW-1133">Transmembrane helix</keyword>
<dbReference type="EMBL" id="GECZ01008603">
    <property type="protein sequence ID" value="JAS61166.1"/>
    <property type="molecule type" value="Transcribed_RNA"/>
</dbReference>
<dbReference type="Pfam" id="PF11938">
    <property type="entry name" value="DUF3456"/>
    <property type="match status" value="1"/>
</dbReference>
<name>A0A1B6GFI8_9HEMI</name>
<dbReference type="PANTHER" id="PTHR15382">
    <property type="entry name" value="CTG4A-RELATED"/>
    <property type="match status" value="1"/>
</dbReference>
<comment type="similarity">
    <text evidence="1">Belongs to the canopy family.</text>
</comment>
<gene>
    <name evidence="5" type="ORF">g.50670</name>
</gene>
<feature type="transmembrane region" description="Helical" evidence="3">
    <location>
        <begin position="12"/>
        <end position="30"/>
    </location>
</feature>
<dbReference type="AlphaFoldDB" id="A0A1B6GFI8"/>
<dbReference type="InterPro" id="IPR021852">
    <property type="entry name" value="DUF3456"/>
</dbReference>
<keyword evidence="3" id="KW-0472">Membrane</keyword>
<feature type="domain" description="DUF3456" evidence="4">
    <location>
        <begin position="49"/>
        <end position="198"/>
    </location>
</feature>
<keyword evidence="2" id="KW-0732">Signal</keyword>
<evidence type="ECO:0000256" key="2">
    <source>
        <dbReference type="ARBA" id="ARBA00022729"/>
    </source>
</evidence>
<reference evidence="5" key="1">
    <citation type="submission" date="2015-11" db="EMBL/GenBank/DDBJ databases">
        <title>De novo transcriptome assembly of four potential Pierce s Disease insect vectors from Arizona vineyards.</title>
        <authorList>
            <person name="Tassone E.E."/>
        </authorList>
    </citation>
    <scope>NUCLEOTIDE SEQUENCE</scope>
</reference>
<feature type="non-terminal residue" evidence="5">
    <location>
        <position position="212"/>
    </location>
</feature>
<feature type="non-terminal residue" evidence="5">
    <location>
        <position position="1"/>
    </location>
</feature>
<sequence length="212" mass="24588">LITRLHYSSIYIMYSYGILFVVVFLKISLINCDETPEEKHGVKYATKYEACKISSTELEDLLSKSGESSSVIEVGFNIDDPSKVKKIPFKKSEIRLLESKDETCKNLLQYSIHKERKDHTRFARGMSQTFQALHGLVNKGVKVELGIPHDLWDKPSAEIEDLKRQCDVLLEDYDDEITDWYFNHSEVKLEEMLCDRFKDKKQTDNILKAKKG</sequence>
<protein>
    <recommendedName>
        <fullName evidence="4">DUF3456 domain-containing protein</fullName>
    </recommendedName>
</protein>
<dbReference type="PANTHER" id="PTHR15382:SF8">
    <property type="entry name" value="CANOPY B"/>
    <property type="match status" value="1"/>
</dbReference>
<evidence type="ECO:0000313" key="5">
    <source>
        <dbReference type="EMBL" id="JAS61166.1"/>
    </source>
</evidence>